<sequence length="264" mass="27377">MPSQDLRIQPTTDLHGKTALVTGGSRSLGKDIALRLAQAGADVISTYRSQSEAAAEVVDAITRLDRRAVAVQADLEGTGQIAALAEAVVAQLASWGAEGLDILVNNAGVSSHQPFGSITEDEFDRVVNTNFKSVVFLTQALLPTLNDGGRVIAIGSGLGRFTMAGLSVYGSLKAGLEQYMAYLGTELGPRGITANAVSPGALDTDFNAAALEHDPQMRGFIGSVTALGRMGVAEDVGGVVAMLCSPAGRWITGQRIEVSGGMYL</sequence>
<dbReference type="PRINTS" id="PR00080">
    <property type="entry name" value="SDRFAMILY"/>
</dbReference>
<gene>
    <name evidence="5" type="ORF">PPSIR1_15640</name>
</gene>
<keyword evidence="2" id="KW-0521">NADP</keyword>
<comment type="caution">
    <text evidence="5">The sequence shown here is derived from an EMBL/GenBank/DDBJ whole genome shotgun (WGS) entry which is preliminary data.</text>
</comment>
<dbReference type="PANTHER" id="PTHR43639">
    <property type="entry name" value="OXIDOREDUCTASE, SHORT-CHAIN DEHYDROGENASE/REDUCTASE FAMILY (AFU_ORTHOLOGUE AFUA_5G02870)"/>
    <property type="match status" value="1"/>
</dbReference>
<dbReference type="PRINTS" id="PR00081">
    <property type="entry name" value="GDHRDH"/>
</dbReference>
<evidence type="ECO:0000313" key="6">
    <source>
        <dbReference type="Proteomes" id="UP000005801"/>
    </source>
</evidence>
<dbReference type="STRING" id="391625.PPSIR1_15640"/>
<evidence type="ECO:0000256" key="2">
    <source>
        <dbReference type="ARBA" id="ARBA00022857"/>
    </source>
</evidence>
<dbReference type="EMBL" id="ABCS01000116">
    <property type="protein sequence ID" value="EDM74765.1"/>
    <property type="molecule type" value="Genomic_DNA"/>
</dbReference>
<keyword evidence="6" id="KW-1185">Reference proteome</keyword>
<protein>
    <submittedName>
        <fullName evidence="5">Putative short-chain dehydrogenase/reductase</fullName>
    </submittedName>
</protein>
<dbReference type="Gene3D" id="3.40.50.720">
    <property type="entry name" value="NAD(P)-binding Rossmann-like Domain"/>
    <property type="match status" value="1"/>
</dbReference>
<dbReference type="InterPro" id="IPR057326">
    <property type="entry name" value="KR_dom"/>
</dbReference>
<accession>A6GH96</accession>
<evidence type="ECO:0000259" key="4">
    <source>
        <dbReference type="SMART" id="SM00822"/>
    </source>
</evidence>
<dbReference type="InterPro" id="IPR036291">
    <property type="entry name" value="NAD(P)-bd_dom_sf"/>
</dbReference>
<dbReference type="InterPro" id="IPR002347">
    <property type="entry name" value="SDR_fam"/>
</dbReference>
<evidence type="ECO:0000256" key="1">
    <source>
        <dbReference type="ARBA" id="ARBA00006484"/>
    </source>
</evidence>
<reference evidence="5 6" key="1">
    <citation type="submission" date="2007-06" db="EMBL/GenBank/DDBJ databases">
        <authorList>
            <person name="Shimkets L."/>
            <person name="Ferriera S."/>
            <person name="Johnson J."/>
            <person name="Kravitz S."/>
            <person name="Beeson K."/>
            <person name="Sutton G."/>
            <person name="Rogers Y.-H."/>
            <person name="Friedman R."/>
            <person name="Frazier M."/>
            <person name="Venter J.C."/>
        </authorList>
    </citation>
    <scope>NUCLEOTIDE SEQUENCE [LARGE SCALE GENOMIC DNA]</scope>
    <source>
        <strain evidence="5 6">SIR-1</strain>
    </source>
</reference>
<evidence type="ECO:0000256" key="3">
    <source>
        <dbReference type="ARBA" id="ARBA00023002"/>
    </source>
</evidence>
<dbReference type="OrthoDB" id="5363038at2"/>
<name>A6GH96_9BACT</name>
<dbReference type="SUPFAM" id="SSF51735">
    <property type="entry name" value="NAD(P)-binding Rossmann-fold domains"/>
    <property type="match status" value="1"/>
</dbReference>
<dbReference type="PANTHER" id="PTHR43639:SF1">
    <property type="entry name" value="SHORT-CHAIN DEHYDROGENASE_REDUCTASE FAMILY PROTEIN"/>
    <property type="match status" value="1"/>
</dbReference>
<organism evidence="5 6">
    <name type="scientific">Plesiocystis pacifica SIR-1</name>
    <dbReference type="NCBI Taxonomy" id="391625"/>
    <lineage>
        <taxon>Bacteria</taxon>
        <taxon>Pseudomonadati</taxon>
        <taxon>Myxococcota</taxon>
        <taxon>Polyangia</taxon>
        <taxon>Nannocystales</taxon>
        <taxon>Nannocystaceae</taxon>
        <taxon>Plesiocystis</taxon>
    </lineage>
</organism>
<dbReference type="AlphaFoldDB" id="A6GH96"/>
<dbReference type="eggNOG" id="COG1028">
    <property type="taxonomic scope" value="Bacteria"/>
</dbReference>
<dbReference type="GO" id="GO:0016491">
    <property type="term" value="F:oxidoreductase activity"/>
    <property type="evidence" value="ECO:0007669"/>
    <property type="project" value="UniProtKB-KW"/>
</dbReference>
<evidence type="ECO:0000313" key="5">
    <source>
        <dbReference type="EMBL" id="EDM74765.1"/>
    </source>
</evidence>
<dbReference type="Pfam" id="PF13561">
    <property type="entry name" value="adh_short_C2"/>
    <property type="match status" value="1"/>
</dbReference>
<feature type="domain" description="Ketoreductase" evidence="4">
    <location>
        <begin position="17"/>
        <end position="200"/>
    </location>
</feature>
<dbReference type="Proteomes" id="UP000005801">
    <property type="component" value="Unassembled WGS sequence"/>
</dbReference>
<dbReference type="SMART" id="SM00822">
    <property type="entry name" value="PKS_KR"/>
    <property type="match status" value="1"/>
</dbReference>
<keyword evidence="3" id="KW-0560">Oxidoreductase</keyword>
<comment type="similarity">
    <text evidence="1">Belongs to the short-chain dehydrogenases/reductases (SDR) family.</text>
</comment>
<dbReference type="RefSeq" id="WP_006976083.1">
    <property type="nucleotide sequence ID" value="NZ_ABCS01000116.1"/>
</dbReference>
<dbReference type="FunFam" id="3.40.50.720:FF:000374">
    <property type="entry name" value="3-oxoacyl-(Acyl-carrier-protein) reductase"/>
    <property type="match status" value="1"/>
</dbReference>
<proteinExistence type="inferred from homology"/>